<evidence type="ECO:0000313" key="1">
    <source>
        <dbReference type="EMBL" id="GAU89897.1"/>
    </source>
</evidence>
<sequence length="78" mass="8423">MATLLAQHGGGAISGLLAPDRLHDPGFRGFDKTSACVQVHFNGANQFLASAWNPTTRDMSLFDSKPSVALTWQVKHDL</sequence>
<comment type="caution">
    <text evidence="1">The sequence shown here is derived from an EMBL/GenBank/DDBJ whole genome shotgun (WGS) entry which is preliminary data.</text>
</comment>
<dbReference type="AlphaFoldDB" id="A0A1D1URM8"/>
<organism evidence="1 2">
    <name type="scientific">Ramazzottius varieornatus</name>
    <name type="common">Water bear</name>
    <name type="synonym">Tardigrade</name>
    <dbReference type="NCBI Taxonomy" id="947166"/>
    <lineage>
        <taxon>Eukaryota</taxon>
        <taxon>Metazoa</taxon>
        <taxon>Ecdysozoa</taxon>
        <taxon>Tardigrada</taxon>
        <taxon>Eutardigrada</taxon>
        <taxon>Parachela</taxon>
        <taxon>Hypsibioidea</taxon>
        <taxon>Ramazzottiidae</taxon>
        <taxon>Ramazzottius</taxon>
    </lineage>
</organism>
<name>A0A1D1URM8_RAMVA</name>
<dbReference type="Proteomes" id="UP000186922">
    <property type="component" value="Unassembled WGS sequence"/>
</dbReference>
<keyword evidence="2" id="KW-1185">Reference proteome</keyword>
<reference evidence="1 2" key="1">
    <citation type="journal article" date="2016" name="Nat. Commun.">
        <title>Extremotolerant tardigrade genome and improved radiotolerance of human cultured cells by tardigrade-unique protein.</title>
        <authorList>
            <person name="Hashimoto T."/>
            <person name="Horikawa D.D."/>
            <person name="Saito Y."/>
            <person name="Kuwahara H."/>
            <person name="Kozuka-Hata H."/>
            <person name="Shin-I T."/>
            <person name="Minakuchi Y."/>
            <person name="Ohishi K."/>
            <person name="Motoyama A."/>
            <person name="Aizu T."/>
            <person name="Enomoto A."/>
            <person name="Kondo K."/>
            <person name="Tanaka S."/>
            <person name="Hara Y."/>
            <person name="Koshikawa S."/>
            <person name="Sagara H."/>
            <person name="Miura T."/>
            <person name="Yokobori S."/>
            <person name="Miyagawa K."/>
            <person name="Suzuki Y."/>
            <person name="Kubo T."/>
            <person name="Oyama M."/>
            <person name="Kohara Y."/>
            <person name="Fujiyama A."/>
            <person name="Arakawa K."/>
            <person name="Katayama T."/>
            <person name="Toyoda A."/>
            <person name="Kunieda T."/>
        </authorList>
    </citation>
    <scope>NUCLEOTIDE SEQUENCE [LARGE SCALE GENOMIC DNA]</scope>
    <source>
        <strain evidence="1 2">YOKOZUNA-1</strain>
    </source>
</reference>
<protein>
    <submittedName>
        <fullName evidence="1">Uncharacterized protein</fullName>
    </submittedName>
</protein>
<accession>A0A1D1URM8</accession>
<evidence type="ECO:0000313" key="2">
    <source>
        <dbReference type="Proteomes" id="UP000186922"/>
    </source>
</evidence>
<dbReference type="EMBL" id="BDGG01000001">
    <property type="protein sequence ID" value="GAU89897.1"/>
    <property type="molecule type" value="Genomic_DNA"/>
</dbReference>
<gene>
    <name evidence="1" type="primary">RvY_02392-1</name>
    <name evidence="1" type="synonym">RvY_02392.1</name>
    <name evidence="1" type="ORF">RvY_02392</name>
</gene>
<proteinExistence type="predicted"/>